<dbReference type="HOGENOM" id="CLU_611333_0_0_1"/>
<dbReference type="PANTHER" id="PTHR28153:SF1">
    <property type="entry name" value="DUF4484 DOMAIN-CONTAINING PROTEIN"/>
    <property type="match status" value="1"/>
</dbReference>
<dbReference type="InterPro" id="IPR053056">
    <property type="entry name" value="Lipid_Metab_Assoc_Protein"/>
</dbReference>
<dbReference type="OMA" id="YERNAYF"/>
<dbReference type="GO" id="GO:0005811">
    <property type="term" value="C:lipid droplet"/>
    <property type="evidence" value="ECO:0007669"/>
    <property type="project" value="TreeGrafter"/>
</dbReference>
<gene>
    <name evidence="1" type="ORF">SOCG_04419</name>
</gene>
<dbReference type="eggNOG" id="KOG4704">
    <property type="taxonomic scope" value="Eukaryota"/>
</dbReference>
<dbReference type="GeneID" id="25033381"/>
<evidence type="ECO:0000313" key="2">
    <source>
        <dbReference type="Proteomes" id="UP000016088"/>
    </source>
</evidence>
<dbReference type="InterPro" id="IPR018626">
    <property type="entry name" value="LCHN/Anr2"/>
</dbReference>
<dbReference type="Proteomes" id="UP000016088">
    <property type="component" value="Unassembled WGS sequence"/>
</dbReference>
<proteinExistence type="predicted"/>
<evidence type="ECO:0000313" key="1">
    <source>
        <dbReference type="EMBL" id="EPX75174.1"/>
    </source>
</evidence>
<organism evidence="1 2">
    <name type="scientific">Schizosaccharomyces octosporus (strain yFS286)</name>
    <name type="common">Fission yeast</name>
    <name type="synonym">Octosporomyces octosporus</name>
    <dbReference type="NCBI Taxonomy" id="483514"/>
    <lineage>
        <taxon>Eukaryota</taxon>
        <taxon>Fungi</taxon>
        <taxon>Dikarya</taxon>
        <taxon>Ascomycota</taxon>
        <taxon>Taphrinomycotina</taxon>
        <taxon>Schizosaccharomycetes</taxon>
        <taxon>Schizosaccharomycetales</taxon>
        <taxon>Schizosaccharomycetaceae</taxon>
        <taxon>Schizosaccharomyces</taxon>
    </lineage>
</organism>
<reference evidence="1 2" key="1">
    <citation type="journal article" date="2011" name="Science">
        <title>Comparative functional genomics of the fission yeasts.</title>
        <authorList>
            <person name="Rhind N."/>
            <person name="Chen Z."/>
            <person name="Yassour M."/>
            <person name="Thompson D.A."/>
            <person name="Haas B.J."/>
            <person name="Habib N."/>
            <person name="Wapinski I."/>
            <person name="Roy S."/>
            <person name="Lin M.F."/>
            <person name="Heiman D.I."/>
            <person name="Young S.K."/>
            <person name="Furuya K."/>
            <person name="Guo Y."/>
            <person name="Pidoux A."/>
            <person name="Chen H.M."/>
            <person name="Robbertse B."/>
            <person name="Goldberg J.M."/>
            <person name="Aoki K."/>
            <person name="Bayne E.H."/>
            <person name="Berlin A.M."/>
            <person name="Desjardins C.A."/>
            <person name="Dobbs E."/>
            <person name="Dukaj L."/>
            <person name="Fan L."/>
            <person name="FitzGerald M.G."/>
            <person name="French C."/>
            <person name="Gujja S."/>
            <person name="Hansen K."/>
            <person name="Keifenheim D."/>
            <person name="Levin J.Z."/>
            <person name="Mosher R.A."/>
            <person name="Mueller C.A."/>
            <person name="Pfiffner J."/>
            <person name="Priest M."/>
            <person name="Russ C."/>
            <person name="Smialowska A."/>
            <person name="Swoboda P."/>
            <person name="Sykes S.M."/>
            <person name="Vaughn M."/>
            <person name="Vengrova S."/>
            <person name="Yoder R."/>
            <person name="Zeng Q."/>
            <person name="Allshire R."/>
            <person name="Baulcombe D."/>
            <person name="Birren B.W."/>
            <person name="Brown W."/>
            <person name="Ekwall K."/>
            <person name="Kellis M."/>
            <person name="Leatherwood J."/>
            <person name="Levin H."/>
            <person name="Margalit H."/>
            <person name="Martienssen R."/>
            <person name="Nieduszynski C.A."/>
            <person name="Spatafora J.W."/>
            <person name="Friedman N."/>
            <person name="Dalgaard J.Z."/>
            <person name="Baumann P."/>
            <person name="Niki H."/>
            <person name="Regev A."/>
            <person name="Nusbaum C."/>
        </authorList>
    </citation>
    <scope>NUCLEOTIDE SEQUENCE [LARGE SCALE GENOMIC DNA]</scope>
    <source>
        <strain evidence="2">yFS286</strain>
    </source>
</reference>
<dbReference type="VEuPathDB" id="FungiDB:SOCG_04419"/>
<dbReference type="RefSeq" id="XP_013017619.1">
    <property type="nucleotide sequence ID" value="XM_013162165.1"/>
</dbReference>
<keyword evidence="2" id="KW-1185">Reference proteome</keyword>
<sequence length="472" mass="54481">MSVCAIVHATFEAREGYKLEKAFPNNVNFKGIEYSLFPSGIQQLNQCMVAFRFRDQLCLSIYRKKLGKDYERNAYFSSIGILLQDAGISVEEAAVKYLKLLDFVSKAIVSSDPTKEPNNINESVYQSFQKTIESLYDASEPLEEYQQRLQLAVMEQNFSAIISVLNNREKITYNSFSLNLAQHYYSLIDKWLGPTFLLLYKCMMQKKRILLVSLPNPEIYAIMDAMTRLSSVFDEEHGVLPNPLCKFYSVGLTDIDFLENSNPESGWIVSTADSILLSKSSLYDVAFIWPANPLSKSGPPRIQLSNSLSLKYSYEDALNLHLISERFDPRIAGTSKFTKYSVGAIIHIILFNSTRFHLVQSLVSTNQRNLFSAFPRYNQFLLSRLNQDHDKISIADMRNFGCNPFRQLDRDFVFNVAQIWLHKYVHYRYPSYAYLMQPIAWGIHSLLLSIGIWKRSVPTLLIYLLLLKWWYS</sequence>
<dbReference type="EMBL" id="KE503206">
    <property type="protein sequence ID" value="EPX75174.1"/>
    <property type="molecule type" value="Genomic_DNA"/>
</dbReference>
<dbReference type="PANTHER" id="PTHR28153">
    <property type="entry name" value="PROTEIN, PUTATIVE-RELATED"/>
    <property type="match status" value="1"/>
</dbReference>
<name>S9RML5_SCHOY</name>
<dbReference type="Pfam" id="PF09804">
    <property type="entry name" value="DENND11"/>
    <property type="match status" value="1"/>
</dbReference>
<protein>
    <submittedName>
        <fullName evidence="1">Fungal protein</fullName>
    </submittedName>
</protein>
<dbReference type="AlphaFoldDB" id="S9RML5"/>
<dbReference type="OrthoDB" id="2152680at2759"/>
<accession>S9RML5</accession>